<gene>
    <name evidence="3" type="ORF">SCODWIG_03833</name>
</gene>
<dbReference type="GO" id="GO:0070485">
    <property type="term" value="P:dehydro-D-arabinono-1,4-lactone biosynthetic process"/>
    <property type="evidence" value="ECO:0007669"/>
    <property type="project" value="TreeGrafter"/>
</dbReference>
<dbReference type="AlphaFoldDB" id="A0A376BBV9"/>
<dbReference type="GO" id="GO:0005829">
    <property type="term" value="C:cytosol"/>
    <property type="evidence" value="ECO:0007669"/>
    <property type="project" value="TreeGrafter"/>
</dbReference>
<accession>A0A376BBV9</accession>
<dbReference type="Proteomes" id="UP000262825">
    <property type="component" value="Unassembled WGS sequence"/>
</dbReference>
<dbReference type="GO" id="GO:0045290">
    <property type="term" value="F:D-arabinose 1-dehydrogenase [NAD(P)+] activity"/>
    <property type="evidence" value="ECO:0007669"/>
    <property type="project" value="TreeGrafter"/>
</dbReference>
<evidence type="ECO:0000259" key="2">
    <source>
        <dbReference type="Pfam" id="PF00248"/>
    </source>
</evidence>
<dbReference type="InterPro" id="IPR020471">
    <property type="entry name" value="AKR"/>
</dbReference>
<dbReference type="PANTHER" id="PTHR42686">
    <property type="entry name" value="GH17980P-RELATED"/>
    <property type="match status" value="1"/>
</dbReference>
<protein>
    <submittedName>
        <fullName evidence="3">Related to D-arabinose 1-dehydrogenase</fullName>
    </submittedName>
</protein>
<keyword evidence="4" id="KW-1185">Reference proteome</keyword>
<name>A0A376BBV9_9ASCO</name>
<evidence type="ECO:0000313" key="3">
    <source>
        <dbReference type="EMBL" id="SSD62071.1"/>
    </source>
</evidence>
<dbReference type="VEuPathDB" id="FungiDB:SCODWIG_03833"/>
<dbReference type="EMBL" id="UFAJ01001110">
    <property type="protein sequence ID" value="SSD62071.1"/>
    <property type="molecule type" value="Genomic_DNA"/>
</dbReference>
<feature type="domain" description="NADP-dependent oxidoreductase" evidence="2">
    <location>
        <begin position="19"/>
        <end position="310"/>
    </location>
</feature>
<dbReference type="Gene3D" id="3.20.20.100">
    <property type="entry name" value="NADP-dependent oxidoreductase domain"/>
    <property type="match status" value="1"/>
</dbReference>
<proteinExistence type="predicted"/>
<sequence>MVNSDRACSAKDILTNIKPLVLGGAILNTQYNDVPQNIPIVDMLLEGIKSGEVNAIDTSPYYGDSEIIYGKALKKILRTDNGNQNNVANTIAREDFYVITKCGRIGLDEFNYDPEWIKFSVLRSLSRLNVDYLDVVYLHDVEFVEISKIVPCLEMLKSLKEDLKIIRHFGISGYPLPKLYEIAKLCNDSAIGPLDCILSYSHGCLQNNVLLQYYDRFTSNTALGCNIKMVSNGSILSMSLLANIETKSFHPASPGLKLKIDEIRKFLNDEKNIDIGELSTKYAIHIWHDKGPIVLGVSNVEELKSALKIYRELKSNGFVLKDTDQELIKHIQDNLLGKEFMNQTWKSGLA</sequence>
<dbReference type="PANTHER" id="PTHR42686:SF1">
    <property type="entry name" value="GH17980P-RELATED"/>
    <property type="match status" value="1"/>
</dbReference>
<reference evidence="4" key="1">
    <citation type="submission" date="2018-06" db="EMBL/GenBank/DDBJ databases">
        <authorList>
            <person name="Guldener U."/>
        </authorList>
    </citation>
    <scope>NUCLEOTIDE SEQUENCE [LARGE SCALE GENOMIC DNA]</scope>
    <source>
        <strain evidence="4">UTAD17</strain>
    </source>
</reference>
<organism evidence="3 4">
    <name type="scientific">Saccharomycodes ludwigii</name>
    <dbReference type="NCBI Taxonomy" id="36035"/>
    <lineage>
        <taxon>Eukaryota</taxon>
        <taxon>Fungi</taxon>
        <taxon>Dikarya</taxon>
        <taxon>Ascomycota</taxon>
        <taxon>Saccharomycotina</taxon>
        <taxon>Saccharomycetes</taxon>
        <taxon>Saccharomycodales</taxon>
        <taxon>Saccharomycodaceae</taxon>
        <taxon>Saccharomycodes</taxon>
    </lineage>
</organism>
<keyword evidence="1" id="KW-0560">Oxidoreductase</keyword>
<dbReference type="SUPFAM" id="SSF51430">
    <property type="entry name" value="NAD(P)-linked oxidoreductase"/>
    <property type="match status" value="1"/>
</dbReference>
<evidence type="ECO:0000313" key="4">
    <source>
        <dbReference type="Proteomes" id="UP000262825"/>
    </source>
</evidence>
<dbReference type="OrthoDB" id="5286008at2759"/>
<dbReference type="Pfam" id="PF00248">
    <property type="entry name" value="Aldo_ket_red"/>
    <property type="match status" value="1"/>
</dbReference>
<dbReference type="InterPro" id="IPR036812">
    <property type="entry name" value="NAD(P)_OxRdtase_dom_sf"/>
</dbReference>
<dbReference type="InterPro" id="IPR023210">
    <property type="entry name" value="NADP_OxRdtase_dom"/>
</dbReference>
<evidence type="ECO:0000256" key="1">
    <source>
        <dbReference type="ARBA" id="ARBA00023002"/>
    </source>
</evidence>